<dbReference type="GO" id="GO:0003676">
    <property type="term" value="F:nucleic acid binding"/>
    <property type="evidence" value="ECO:0007669"/>
    <property type="project" value="InterPro"/>
</dbReference>
<proteinExistence type="predicted"/>
<feature type="non-terminal residue" evidence="1">
    <location>
        <position position="1"/>
    </location>
</feature>
<sequence>GIDEAYEMPHKDLMKLMIEVYFLRNKIQKLESELWNFVVKGTYIAGYIWGLPDNVQGNVISSKPVRIQDAIRMASSLMDQKVRTYAARSTENKRKAYTVASNEKFRYARNLPYHYKCKLNQEGQCTVKCNNYKKVGHMARDCKAVVATQAPLAPVPNQEVVTYFGCCGQGHYKSDCPKRKSQNHGNMSGNAKEMGRAYATRGGDANPDSNVVMGTFLLNDRYASMVFDLGADKSFVLTTFSAMLDVIPSPLYFSYAIEIAEERVAETNTILRGCTLGLLGPLFDIDLMRVELGSFNVIIGMDWLSRYHAVIVCDKKVVHIPYRNKVLELQGDRFSGGN</sequence>
<gene>
    <name evidence="1" type="ORF">Tci_620078</name>
</gene>
<dbReference type="AlphaFoldDB" id="A0A699JPW3"/>
<name>A0A699JPW3_TANCI</name>
<dbReference type="EMBL" id="BKCJ010431548">
    <property type="protein sequence ID" value="GFA48106.1"/>
    <property type="molecule type" value="Genomic_DNA"/>
</dbReference>
<dbReference type="InterPro" id="IPR021109">
    <property type="entry name" value="Peptidase_aspartic_dom_sf"/>
</dbReference>
<dbReference type="Pfam" id="PF08284">
    <property type="entry name" value="RVP_2"/>
    <property type="match status" value="1"/>
</dbReference>
<comment type="caution">
    <text evidence="1">The sequence shown here is derived from an EMBL/GenBank/DDBJ whole genome shotgun (WGS) entry which is preliminary data.</text>
</comment>
<organism evidence="1">
    <name type="scientific">Tanacetum cinerariifolium</name>
    <name type="common">Dalmatian daisy</name>
    <name type="synonym">Chrysanthemum cinerariifolium</name>
    <dbReference type="NCBI Taxonomy" id="118510"/>
    <lineage>
        <taxon>Eukaryota</taxon>
        <taxon>Viridiplantae</taxon>
        <taxon>Streptophyta</taxon>
        <taxon>Embryophyta</taxon>
        <taxon>Tracheophyta</taxon>
        <taxon>Spermatophyta</taxon>
        <taxon>Magnoliopsida</taxon>
        <taxon>eudicotyledons</taxon>
        <taxon>Gunneridae</taxon>
        <taxon>Pentapetalae</taxon>
        <taxon>asterids</taxon>
        <taxon>campanulids</taxon>
        <taxon>Asterales</taxon>
        <taxon>Asteraceae</taxon>
        <taxon>Asteroideae</taxon>
        <taxon>Anthemideae</taxon>
        <taxon>Anthemidinae</taxon>
        <taxon>Tanacetum</taxon>
    </lineage>
</organism>
<dbReference type="Gene3D" id="4.10.60.10">
    <property type="entry name" value="Zinc finger, CCHC-type"/>
    <property type="match status" value="1"/>
</dbReference>
<dbReference type="PANTHER" id="PTHR15503:SF45">
    <property type="entry name" value="RNA-DIRECTED DNA POLYMERASE HOMOLOG"/>
    <property type="match status" value="1"/>
</dbReference>
<dbReference type="SUPFAM" id="SSF57756">
    <property type="entry name" value="Retrovirus zinc finger-like domains"/>
    <property type="match status" value="1"/>
</dbReference>
<dbReference type="Gene3D" id="2.40.70.10">
    <property type="entry name" value="Acid Proteases"/>
    <property type="match status" value="1"/>
</dbReference>
<dbReference type="InterPro" id="IPR032567">
    <property type="entry name" value="RTL1-rel"/>
</dbReference>
<evidence type="ECO:0000313" key="1">
    <source>
        <dbReference type="EMBL" id="GFA48106.1"/>
    </source>
</evidence>
<evidence type="ECO:0008006" key="2">
    <source>
        <dbReference type="Google" id="ProtNLM"/>
    </source>
</evidence>
<accession>A0A699JPW3</accession>
<dbReference type="PANTHER" id="PTHR15503">
    <property type="entry name" value="LDOC1 RELATED"/>
    <property type="match status" value="1"/>
</dbReference>
<dbReference type="InterPro" id="IPR036875">
    <property type="entry name" value="Znf_CCHC_sf"/>
</dbReference>
<dbReference type="GO" id="GO:0008270">
    <property type="term" value="F:zinc ion binding"/>
    <property type="evidence" value="ECO:0007669"/>
    <property type="project" value="InterPro"/>
</dbReference>
<protein>
    <recommendedName>
        <fullName evidence="2">Reverse transcriptase domain-containing protein</fullName>
    </recommendedName>
</protein>
<dbReference type="CDD" id="cd00303">
    <property type="entry name" value="retropepsin_like"/>
    <property type="match status" value="1"/>
</dbReference>
<reference evidence="1" key="1">
    <citation type="journal article" date="2019" name="Sci. Rep.">
        <title>Draft genome of Tanacetum cinerariifolium, the natural source of mosquito coil.</title>
        <authorList>
            <person name="Yamashiro T."/>
            <person name="Shiraishi A."/>
            <person name="Satake H."/>
            <person name="Nakayama K."/>
        </authorList>
    </citation>
    <scope>NUCLEOTIDE SEQUENCE</scope>
</reference>